<dbReference type="PANTHER" id="PTHR47490">
    <property type="entry name" value="PROTEIN BLISTER"/>
    <property type="match status" value="1"/>
</dbReference>
<feature type="region of interest" description="Disordered" evidence="1">
    <location>
        <begin position="305"/>
        <end position="324"/>
    </location>
</feature>
<evidence type="ECO:0000313" key="2">
    <source>
        <dbReference type="EMBL" id="CAA7393178.1"/>
    </source>
</evidence>
<dbReference type="OrthoDB" id="2019993at2759"/>
<evidence type="ECO:0000256" key="1">
    <source>
        <dbReference type="SAM" id="MobiDB-lite"/>
    </source>
</evidence>
<feature type="region of interest" description="Disordered" evidence="1">
    <location>
        <begin position="409"/>
        <end position="433"/>
    </location>
</feature>
<feature type="compositionally biased region" description="Polar residues" evidence="1">
    <location>
        <begin position="114"/>
        <end position="127"/>
    </location>
</feature>
<feature type="region of interest" description="Disordered" evidence="1">
    <location>
        <begin position="156"/>
        <end position="190"/>
    </location>
</feature>
<evidence type="ECO:0000313" key="3">
    <source>
        <dbReference type="Proteomes" id="UP000663760"/>
    </source>
</evidence>
<dbReference type="PANTHER" id="PTHR47490:SF2">
    <property type="entry name" value="PROTEIN BLISTER"/>
    <property type="match status" value="1"/>
</dbReference>
<feature type="compositionally biased region" description="Basic and acidic residues" evidence="1">
    <location>
        <begin position="410"/>
        <end position="433"/>
    </location>
</feature>
<dbReference type="AlphaFoldDB" id="A0A7I8K6C1"/>
<accession>A0A7I8K6C1</accession>
<sequence length="455" mass="50205">MASAQVMQNSAAGSSRKQGHLEAGKRRLEEFRKKKAEGKAKKAVSTGQLLSSDIDHLDKLPQDRGNVNDRATSDPDNNTTIELTRANTGSEINAVGSSTSTKSVLSNVTEAVSINHDGTSHSGLQSKEQSRDDGAGSYKNFQLTRLMDDYYSQGWDKNHLHSERDPERKVSDKSVMRQGNVHSVYPNSKFDVKDNNSTLYSGDGLQEDKEQDKFEIVQSNPFYVPDKQSGFRSTGSFSNISLEETASTSYEDTYALQQRRPDTKNHDGAKGLSGGGKLTNDLTSHRQDINSEHWRFAESPVDSASTLKSSSTQFPSSSSTSVPTATWRARPSFLDFLNVPRPSSVSHSSFSEPANTEPTVPFSSSKFYGAEVQQLPSHKSDDKYFQGDASLAGPHSFGRKESDLNFSASKSEDKLRKEVVDGDRKGMKDFSSSTKDEDFAALEQYTEQLRILKTE</sequence>
<gene>
    <name evidence="2" type="ORF">SI8410_03003968</name>
</gene>
<dbReference type="InterPro" id="IPR044194">
    <property type="entry name" value="BLISTER"/>
</dbReference>
<protein>
    <submittedName>
        <fullName evidence="2">Uncharacterized protein</fullName>
    </submittedName>
</protein>
<feature type="compositionally biased region" description="Basic and acidic residues" evidence="1">
    <location>
        <begin position="156"/>
        <end position="175"/>
    </location>
</feature>
<feature type="compositionally biased region" description="Basic and acidic residues" evidence="1">
    <location>
        <begin position="19"/>
        <end position="40"/>
    </location>
</feature>
<keyword evidence="3" id="KW-1185">Reference proteome</keyword>
<feature type="region of interest" description="Disordered" evidence="1">
    <location>
        <begin position="1"/>
        <end position="87"/>
    </location>
</feature>
<dbReference type="Proteomes" id="UP000663760">
    <property type="component" value="Chromosome 3"/>
</dbReference>
<dbReference type="EMBL" id="LR746266">
    <property type="protein sequence ID" value="CAA7393178.1"/>
    <property type="molecule type" value="Genomic_DNA"/>
</dbReference>
<feature type="region of interest" description="Disordered" evidence="1">
    <location>
        <begin position="257"/>
        <end position="282"/>
    </location>
</feature>
<reference evidence="2" key="1">
    <citation type="submission" date="2020-02" db="EMBL/GenBank/DDBJ databases">
        <authorList>
            <person name="Scholz U."/>
            <person name="Mascher M."/>
            <person name="Fiebig A."/>
        </authorList>
    </citation>
    <scope>NUCLEOTIDE SEQUENCE</scope>
</reference>
<feature type="compositionally biased region" description="Polar residues" evidence="1">
    <location>
        <begin position="1"/>
        <end position="16"/>
    </location>
</feature>
<dbReference type="GO" id="GO:0040008">
    <property type="term" value="P:regulation of growth"/>
    <property type="evidence" value="ECO:0007669"/>
    <property type="project" value="InterPro"/>
</dbReference>
<feature type="compositionally biased region" description="Basic and acidic residues" evidence="1">
    <location>
        <begin position="53"/>
        <end position="62"/>
    </location>
</feature>
<organism evidence="2 3">
    <name type="scientific">Spirodela intermedia</name>
    <name type="common">Intermediate duckweed</name>
    <dbReference type="NCBI Taxonomy" id="51605"/>
    <lineage>
        <taxon>Eukaryota</taxon>
        <taxon>Viridiplantae</taxon>
        <taxon>Streptophyta</taxon>
        <taxon>Embryophyta</taxon>
        <taxon>Tracheophyta</taxon>
        <taxon>Spermatophyta</taxon>
        <taxon>Magnoliopsida</taxon>
        <taxon>Liliopsida</taxon>
        <taxon>Araceae</taxon>
        <taxon>Lemnoideae</taxon>
        <taxon>Spirodela</taxon>
    </lineage>
</organism>
<feature type="compositionally biased region" description="Basic and acidic residues" evidence="1">
    <location>
        <begin position="259"/>
        <end position="269"/>
    </location>
</feature>
<feature type="compositionally biased region" description="Polar residues" evidence="1">
    <location>
        <begin position="74"/>
        <end position="87"/>
    </location>
</feature>
<name>A0A7I8K6C1_SPIIN</name>
<feature type="region of interest" description="Disordered" evidence="1">
    <location>
        <begin position="114"/>
        <end position="136"/>
    </location>
</feature>
<proteinExistence type="predicted"/>